<reference evidence="2" key="3">
    <citation type="submission" date="2025-09" db="UniProtKB">
        <authorList>
            <consortium name="Ensembl"/>
        </authorList>
    </citation>
    <scope>IDENTIFICATION</scope>
</reference>
<reference evidence="2" key="2">
    <citation type="submission" date="2025-08" db="UniProtKB">
        <authorList>
            <consortium name="Ensembl"/>
        </authorList>
    </citation>
    <scope>IDENTIFICATION</scope>
</reference>
<dbReference type="InterPro" id="IPR002666">
    <property type="entry name" value="Folate_carrier"/>
</dbReference>
<accession>A0A674MF43</accession>
<dbReference type="AlphaFoldDB" id="A0A674MF43"/>
<organism evidence="2 3">
    <name type="scientific">Takifugu rubripes</name>
    <name type="common">Japanese pufferfish</name>
    <name type="synonym">Fugu rubripes</name>
    <dbReference type="NCBI Taxonomy" id="31033"/>
    <lineage>
        <taxon>Eukaryota</taxon>
        <taxon>Metazoa</taxon>
        <taxon>Chordata</taxon>
        <taxon>Craniata</taxon>
        <taxon>Vertebrata</taxon>
        <taxon>Euteleostomi</taxon>
        <taxon>Actinopterygii</taxon>
        <taxon>Neopterygii</taxon>
        <taxon>Teleostei</taxon>
        <taxon>Neoteleostei</taxon>
        <taxon>Acanthomorphata</taxon>
        <taxon>Eupercaria</taxon>
        <taxon>Tetraodontiformes</taxon>
        <taxon>Tetradontoidea</taxon>
        <taxon>Tetraodontidae</taxon>
        <taxon>Takifugu</taxon>
    </lineage>
</organism>
<evidence type="ECO:0000256" key="1">
    <source>
        <dbReference type="ARBA" id="ARBA00005773"/>
    </source>
</evidence>
<dbReference type="Proteomes" id="UP000005226">
    <property type="component" value="Chromosome 8"/>
</dbReference>
<name>A0A674MF43_TAKRU</name>
<keyword evidence="3" id="KW-1185">Reference proteome</keyword>
<evidence type="ECO:0000313" key="3">
    <source>
        <dbReference type="Proteomes" id="UP000005226"/>
    </source>
</evidence>
<dbReference type="GO" id="GO:0016323">
    <property type="term" value="C:basolateral plasma membrane"/>
    <property type="evidence" value="ECO:0007669"/>
    <property type="project" value="TreeGrafter"/>
</dbReference>
<comment type="similarity">
    <text evidence="1">Belongs to the reduced folate carrier (RFC) transporter (TC 2.A.48) family.</text>
</comment>
<dbReference type="Ensembl" id="ENSTRUT00000064169.1">
    <property type="protein sequence ID" value="ENSTRUP00000059686.1"/>
    <property type="gene ID" value="ENSTRUG00000026686.1"/>
</dbReference>
<dbReference type="Pfam" id="PF01770">
    <property type="entry name" value="Folate_carrier"/>
    <property type="match status" value="1"/>
</dbReference>
<sequence length="75" mass="8529">MDERNISSKYATVCTCHQYDYMTSAESSKTVNWAVVFLCFYGFMSSLKPGEPFITPYLLSSEKNFTREQVSGVCC</sequence>
<dbReference type="PANTHER" id="PTHR10686:SF12">
    <property type="entry name" value="REDUCED FOLATE TRANSPORTER"/>
    <property type="match status" value="1"/>
</dbReference>
<proteinExistence type="inferred from homology"/>
<dbReference type="GO" id="GO:0098838">
    <property type="term" value="P:folate transmembrane transport"/>
    <property type="evidence" value="ECO:0007669"/>
    <property type="project" value="TreeGrafter"/>
</dbReference>
<dbReference type="GO" id="GO:0005542">
    <property type="term" value="F:folic acid binding"/>
    <property type="evidence" value="ECO:0007669"/>
    <property type="project" value="TreeGrafter"/>
</dbReference>
<dbReference type="GO" id="GO:0016324">
    <property type="term" value="C:apical plasma membrane"/>
    <property type="evidence" value="ECO:0007669"/>
    <property type="project" value="TreeGrafter"/>
</dbReference>
<reference evidence="2 3" key="1">
    <citation type="journal article" date="2011" name="Genome Biol. Evol.">
        <title>Integration of the genetic map and genome assembly of fugu facilitates insights into distinct features of genome evolution in teleosts and mammals.</title>
        <authorList>
            <person name="Kai W."/>
            <person name="Kikuchi K."/>
            <person name="Tohari S."/>
            <person name="Chew A.K."/>
            <person name="Tay A."/>
            <person name="Fujiwara A."/>
            <person name="Hosoya S."/>
            <person name="Suetake H."/>
            <person name="Naruse K."/>
            <person name="Brenner S."/>
            <person name="Suzuki Y."/>
            <person name="Venkatesh B."/>
        </authorList>
    </citation>
    <scope>NUCLEOTIDE SEQUENCE [LARGE SCALE GENOMIC DNA]</scope>
</reference>
<evidence type="ECO:0000313" key="2">
    <source>
        <dbReference type="Ensembl" id="ENSTRUP00000059686.1"/>
    </source>
</evidence>
<dbReference type="GO" id="GO:0008518">
    <property type="term" value="F:folate:monoatomic anion antiporter activity"/>
    <property type="evidence" value="ECO:0007669"/>
    <property type="project" value="TreeGrafter"/>
</dbReference>
<dbReference type="InParanoid" id="A0A674MF43"/>
<dbReference type="GeneTree" id="ENSGT00960000191015"/>
<dbReference type="PANTHER" id="PTHR10686">
    <property type="entry name" value="FOLATE TRANSPORTER"/>
    <property type="match status" value="1"/>
</dbReference>
<protein>
    <submittedName>
        <fullName evidence="2">Uncharacterized protein</fullName>
    </submittedName>
</protein>